<keyword evidence="6 17" id="KW-0547">Nucleotide-binding</keyword>
<comment type="similarity">
    <text evidence="4 18">In the C-terminal section; belongs to the NnrD/CARKD family.</text>
</comment>
<comment type="function">
    <text evidence="17">Catalyzes the dehydration of the S-form of NAD(P)HX at the expense of ADP, which is converted to AMP. Together with NAD(P)HX epimerase, which catalyzes the epimerization of the S- and R-forms, the enzyme allows the repair of both epimers of NAD(P)HX, a damaged form of NAD(P)H that is a result of enzymatic or heat-dependent hydration.</text>
</comment>
<dbReference type="PROSITE" id="PS51383">
    <property type="entry name" value="YJEF_C_3"/>
    <property type="match status" value="1"/>
</dbReference>
<evidence type="ECO:0000256" key="5">
    <source>
        <dbReference type="ARBA" id="ARBA00022723"/>
    </source>
</evidence>
<feature type="binding site" evidence="17">
    <location>
        <position position="283"/>
    </location>
    <ligand>
        <name>(6S)-NADPHX</name>
        <dbReference type="ChEBI" id="CHEBI:64076"/>
    </ligand>
</feature>
<comment type="caution">
    <text evidence="21">The sequence shown here is derived from an EMBL/GenBank/DDBJ whole genome shotgun (WGS) entry which is preliminary data.</text>
</comment>
<name>A0A5S3PAI5_9SPHN</name>
<keyword evidence="11 18" id="KW-0413">Isomerase</keyword>
<dbReference type="SUPFAM" id="SSF64153">
    <property type="entry name" value="YjeF N-terminal domain-like"/>
    <property type="match status" value="1"/>
</dbReference>
<keyword evidence="5 18" id="KW-0479">Metal-binding</keyword>
<dbReference type="InterPro" id="IPR017953">
    <property type="entry name" value="Carbohydrate_kinase_pred_CS"/>
</dbReference>
<evidence type="ECO:0000256" key="2">
    <source>
        <dbReference type="ARBA" id="ARBA00000909"/>
    </source>
</evidence>
<evidence type="ECO:0000256" key="4">
    <source>
        <dbReference type="ARBA" id="ARBA00009524"/>
    </source>
</evidence>
<comment type="catalytic activity">
    <reaction evidence="15 17 18">
        <text>(6S)-NADHX + ADP = AMP + phosphate + NADH + H(+)</text>
        <dbReference type="Rhea" id="RHEA:32223"/>
        <dbReference type="ChEBI" id="CHEBI:15378"/>
        <dbReference type="ChEBI" id="CHEBI:43474"/>
        <dbReference type="ChEBI" id="CHEBI:57945"/>
        <dbReference type="ChEBI" id="CHEBI:64074"/>
        <dbReference type="ChEBI" id="CHEBI:456215"/>
        <dbReference type="ChEBI" id="CHEBI:456216"/>
        <dbReference type="EC" id="4.2.1.136"/>
    </reaction>
</comment>
<accession>A0A5S3PAI5</accession>
<evidence type="ECO:0000259" key="19">
    <source>
        <dbReference type="PROSITE" id="PS51383"/>
    </source>
</evidence>
<protein>
    <recommendedName>
        <fullName evidence="17">ADP-dependent (S)-NAD(P)H-hydrate dehydratase</fullName>
        <ecNumber evidence="17">4.2.1.136</ecNumber>
    </recommendedName>
    <alternativeName>
        <fullName evidence="17">ADP-dependent NAD(P)HX dehydratase</fullName>
    </alternativeName>
</protein>
<dbReference type="PANTHER" id="PTHR12592">
    <property type="entry name" value="ATP-DEPENDENT (S)-NAD(P)H-HYDRATE DEHYDRATASE FAMILY MEMBER"/>
    <property type="match status" value="1"/>
</dbReference>
<feature type="binding site" evidence="17">
    <location>
        <position position="396"/>
    </location>
    <ligand>
        <name>AMP</name>
        <dbReference type="ChEBI" id="CHEBI:456215"/>
    </ligand>
</feature>
<dbReference type="GO" id="GO:0052856">
    <property type="term" value="F:NAD(P)HX epimerase activity"/>
    <property type="evidence" value="ECO:0007669"/>
    <property type="project" value="UniProtKB-EC"/>
</dbReference>
<dbReference type="CDD" id="cd01171">
    <property type="entry name" value="YXKO-related"/>
    <property type="match status" value="1"/>
</dbReference>
<comment type="catalytic activity">
    <reaction evidence="16 17 18">
        <text>(6S)-NADPHX + ADP = AMP + phosphate + NADPH + H(+)</text>
        <dbReference type="Rhea" id="RHEA:32235"/>
        <dbReference type="ChEBI" id="CHEBI:15378"/>
        <dbReference type="ChEBI" id="CHEBI:43474"/>
        <dbReference type="ChEBI" id="CHEBI:57783"/>
        <dbReference type="ChEBI" id="CHEBI:64076"/>
        <dbReference type="ChEBI" id="CHEBI:456215"/>
        <dbReference type="ChEBI" id="CHEBI:456216"/>
        <dbReference type="EC" id="4.2.1.136"/>
    </reaction>
</comment>
<evidence type="ECO:0000256" key="14">
    <source>
        <dbReference type="ARBA" id="ARBA00025153"/>
    </source>
</evidence>
<dbReference type="PIRSF" id="PIRSF017184">
    <property type="entry name" value="Nnr"/>
    <property type="match status" value="1"/>
</dbReference>
<keyword evidence="10 17" id="KW-0520">NAD</keyword>
<comment type="function">
    <text evidence="14 18">Bifunctional enzyme that catalyzes the epimerization of the S- and R-forms of NAD(P)HX and the dehydration of the S-form of NAD(P)HX at the expense of ADP, which is converted to AMP. This allows the repair of both epimers of NAD(P)HX, a damaged form of NAD(P)H that is a result of enzymatic or heat-dependent hydration.</text>
</comment>
<comment type="cofactor">
    <cofactor evidence="17">
        <name>Mg(2+)</name>
        <dbReference type="ChEBI" id="CHEBI:18420"/>
    </cofactor>
</comment>
<evidence type="ECO:0000256" key="16">
    <source>
        <dbReference type="ARBA" id="ARBA00049209"/>
    </source>
</evidence>
<dbReference type="InterPro" id="IPR004443">
    <property type="entry name" value="YjeF_N_dom"/>
</dbReference>
<dbReference type="GO" id="GO:0052855">
    <property type="term" value="F:ADP-dependent NAD(P)H-hydrate dehydratase activity"/>
    <property type="evidence" value="ECO:0007669"/>
    <property type="project" value="UniProtKB-UniRule"/>
</dbReference>
<evidence type="ECO:0000256" key="8">
    <source>
        <dbReference type="ARBA" id="ARBA00022857"/>
    </source>
</evidence>
<feature type="binding site" evidence="17">
    <location>
        <position position="228"/>
    </location>
    <ligand>
        <name>(6S)-NADPHX</name>
        <dbReference type="ChEBI" id="CHEBI:64076"/>
    </ligand>
</feature>
<feature type="binding site" evidence="17">
    <location>
        <position position="397"/>
    </location>
    <ligand>
        <name>(6S)-NADPHX</name>
        <dbReference type="ChEBI" id="CHEBI:64076"/>
    </ligand>
</feature>
<evidence type="ECO:0000256" key="18">
    <source>
        <dbReference type="PIRNR" id="PIRNR017184"/>
    </source>
</evidence>
<dbReference type="OrthoDB" id="9806925at2"/>
<evidence type="ECO:0000256" key="1">
    <source>
        <dbReference type="ARBA" id="ARBA00000013"/>
    </source>
</evidence>
<proteinExistence type="inferred from homology"/>
<evidence type="ECO:0000256" key="17">
    <source>
        <dbReference type="HAMAP-Rule" id="MF_01965"/>
    </source>
</evidence>
<keyword evidence="7 17" id="KW-0067">ATP-binding</keyword>
<dbReference type="HAMAP" id="MF_01965">
    <property type="entry name" value="NADHX_dehydratase"/>
    <property type="match status" value="1"/>
</dbReference>
<dbReference type="InterPro" id="IPR029056">
    <property type="entry name" value="Ribokinase-like"/>
</dbReference>
<evidence type="ECO:0000256" key="15">
    <source>
        <dbReference type="ARBA" id="ARBA00048238"/>
    </source>
</evidence>
<dbReference type="NCBIfam" id="TIGR00197">
    <property type="entry name" value="yjeF_nterm"/>
    <property type="match status" value="1"/>
</dbReference>
<reference evidence="21 22" key="1">
    <citation type="submission" date="2019-05" db="EMBL/GenBank/DDBJ databases">
        <title>Erythrobacter marisflavi sp. nov., isolated from isolated from water of an estuary environment.</title>
        <authorList>
            <person name="Yoon J.-H."/>
        </authorList>
    </citation>
    <scope>NUCLEOTIDE SEQUENCE [LARGE SCALE GENOMIC DNA]</scope>
    <source>
        <strain evidence="21 22">KEM-5</strain>
    </source>
</reference>
<dbReference type="Pfam" id="PF03853">
    <property type="entry name" value="YjeF_N"/>
    <property type="match status" value="1"/>
</dbReference>
<dbReference type="Gene3D" id="3.40.1190.20">
    <property type="match status" value="1"/>
</dbReference>
<evidence type="ECO:0000313" key="21">
    <source>
        <dbReference type="EMBL" id="TMM50478.1"/>
    </source>
</evidence>
<sequence>MQAAERAAMAAGTSSWELMRRAGEGAAQWVARAAAGRAVTVLCGPGNNSGDGYVIAESLRRRGTSVTMVAPVEPKTETARTARSAYSGEVLTHADGLDAPIFVDCLFGYGLSREVGGEFAKTLQKCAASHSYKIAIDVPSGVASDTGALLGDISQYNLTLALGAWKQAHFLMPAAPLMGELKLVPIGLDFPQHTASLSSQPHLSPPAADAHKYRRGLLAIVAGTMPGAPLLAAQAAMHSGAGYVKLMSAHSHPDAPAELVIEGGNLSGTLADDRIAALLIGPGLGRTNDARDRLSAALETGKPCVLDADALHLIDEDMLEGVDATRLIVTPHEGELASLCRSFGVTAQGKLASARALHGVTALTVLAKGPDTVLVGQGAVRFFPRGSSWLSVAGTGDVLAGILAARLAHHGDPVRAGEEAVWLHHTAACLAAPAFTAGQLAAAVKPAIARLL</sequence>
<evidence type="ECO:0000313" key="22">
    <source>
        <dbReference type="Proteomes" id="UP000309668"/>
    </source>
</evidence>
<keyword evidence="22" id="KW-1185">Reference proteome</keyword>
<dbReference type="PANTHER" id="PTHR12592:SF0">
    <property type="entry name" value="ATP-DEPENDENT (S)-NAD(P)H-HYDRATE DEHYDRATASE"/>
    <property type="match status" value="1"/>
</dbReference>
<dbReference type="AlphaFoldDB" id="A0A5S3PAI5"/>
<comment type="similarity">
    <text evidence="17">Belongs to the NnrD/CARKD family.</text>
</comment>
<evidence type="ECO:0000256" key="9">
    <source>
        <dbReference type="ARBA" id="ARBA00022958"/>
    </source>
</evidence>
<evidence type="ECO:0000259" key="20">
    <source>
        <dbReference type="PROSITE" id="PS51385"/>
    </source>
</evidence>
<dbReference type="GO" id="GO:0005524">
    <property type="term" value="F:ATP binding"/>
    <property type="evidence" value="ECO:0007669"/>
    <property type="project" value="UniProtKB-UniRule"/>
</dbReference>
<organism evidence="21 22">
    <name type="scientific">Qipengyuania marisflavi</name>
    <dbReference type="NCBI Taxonomy" id="2486356"/>
    <lineage>
        <taxon>Bacteria</taxon>
        <taxon>Pseudomonadati</taxon>
        <taxon>Pseudomonadota</taxon>
        <taxon>Alphaproteobacteria</taxon>
        <taxon>Sphingomonadales</taxon>
        <taxon>Erythrobacteraceae</taxon>
        <taxon>Qipengyuania</taxon>
    </lineage>
</organism>
<dbReference type="EMBL" id="VCAO01000001">
    <property type="protein sequence ID" value="TMM50478.1"/>
    <property type="molecule type" value="Genomic_DNA"/>
</dbReference>
<evidence type="ECO:0000256" key="11">
    <source>
        <dbReference type="ARBA" id="ARBA00023235"/>
    </source>
</evidence>
<keyword evidence="12 17" id="KW-0456">Lyase</keyword>
<dbReference type="PROSITE" id="PS01050">
    <property type="entry name" value="YJEF_C_2"/>
    <property type="match status" value="1"/>
</dbReference>
<comment type="catalytic activity">
    <reaction evidence="2 18">
        <text>(6R)-NADPHX = (6S)-NADPHX</text>
        <dbReference type="Rhea" id="RHEA:32227"/>
        <dbReference type="ChEBI" id="CHEBI:64076"/>
        <dbReference type="ChEBI" id="CHEBI:64077"/>
        <dbReference type="EC" id="5.1.99.6"/>
    </reaction>
</comment>
<dbReference type="EC" id="4.2.1.136" evidence="17"/>
<evidence type="ECO:0000256" key="7">
    <source>
        <dbReference type="ARBA" id="ARBA00022840"/>
    </source>
</evidence>
<feature type="binding site" evidence="17">
    <location>
        <position position="332"/>
    </location>
    <ligand>
        <name>(6S)-NADPHX</name>
        <dbReference type="ChEBI" id="CHEBI:64076"/>
    </ligand>
</feature>
<feature type="binding site" evidence="17">
    <location>
        <begin position="368"/>
        <end position="372"/>
    </location>
    <ligand>
        <name>AMP</name>
        <dbReference type="ChEBI" id="CHEBI:456215"/>
    </ligand>
</feature>
<keyword evidence="8 17" id="KW-0521">NADP</keyword>
<dbReference type="Proteomes" id="UP000309668">
    <property type="component" value="Unassembled WGS sequence"/>
</dbReference>
<dbReference type="GO" id="GO:0046872">
    <property type="term" value="F:metal ion binding"/>
    <property type="evidence" value="ECO:0007669"/>
    <property type="project" value="UniProtKB-UniRule"/>
</dbReference>
<gene>
    <name evidence="17" type="primary">nnrD</name>
    <name evidence="21" type="ORF">FEV51_02220</name>
</gene>
<dbReference type="InterPro" id="IPR030677">
    <property type="entry name" value="Nnr"/>
</dbReference>
<evidence type="ECO:0000256" key="10">
    <source>
        <dbReference type="ARBA" id="ARBA00023027"/>
    </source>
</evidence>
<comment type="catalytic activity">
    <reaction evidence="1 18">
        <text>(6R)-NADHX = (6S)-NADHX</text>
        <dbReference type="Rhea" id="RHEA:32215"/>
        <dbReference type="ChEBI" id="CHEBI:64074"/>
        <dbReference type="ChEBI" id="CHEBI:64075"/>
        <dbReference type="EC" id="5.1.99.6"/>
    </reaction>
</comment>
<dbReference type="GO" id="GO:0046496">
    <property type="term" value="P:nicotinamide nucleotide metabolic process"/>
    <property type="evidence" value="ECO:0007669"/>
    <property type="project" value="UniProtKB-UniRule"/>
</dbReference>
<dbReference type="NCBIfam" id="TIGR00196">
    <property type="entry name" value="yjeF_cterm"/>
    <property type="match status" value="1"/>
</dbReference>
<feature type="domain" description="YjeF N-terminal" evidence="20">
    <location>
        <begin position="1"/>
        <end position="194"/>
    </location>
</feature>
<feature type="domain" description="YjeF C-terminal" evidence="19">
    <location>
        <begin position="195"/>
        <end position="451"/>
    </location>
</feature>
<dbReference type="InterPro" id="IPR036652">
    <property type="entry name" value="YjeF_N_dom_sf"/>
</dbReference>
<keyword evidence="13" id="KW-0511">Multifunctional enzyme</keyword>
<dbReference type="Pfam" id="PF01256">
    <property type="entry name" value="Carb_kinase"/>
    <property type="match status" value="1"/>
</dbReference>
<evidence type="ECO:0000256" key="12">
    <source>
        <dbReference type="ARBA" id="ARBA00023239"/>
    </source>
</evidence>
<dbReference type="Gene3D" id="3.40.50.10260">
    <property type="entry name" value="YjeF N-terminal domain"/>
    <property type="match status" value="1"/>
</dbReference>
<evidence type="ECO:0000256" key="6">
    <source>
        <dbReference type="ARBA" id="ARBA00022741"/>
    </source>
</evidence>
<keyword evidence="9 18" id="KW-0630">Potassium</keyword>
<dbReference type="GO" id="GO:0110051">
    <property type="term" value="P:metabolite repair"/>
    <property type="evidence" value="ECO:0007669"/>
    <property type="project" value="TreeGrafter"/>
</dbReference>
<evidence type="ECO:0000256" key="3">
    <source>
        <dbReference type="ARBA" id="ARBA00006001"/>
    </source>
</evidence>
<comment type="subunit">
    <text evidence="17">Homotetramer.</text>
</comment>
<dbReference type="InterPro" id="IPR000631">
    <property type="entry name" value="CARKD"/>
</dbReference>
<comment type="cofactor">
    <cofactor evidence="18">
        <name>K(+)</name>
        <dbReference type="ChEBI" id="CHEBI:29103"/>
    </cofactor>
    <text evidence="18">Binds 1 potassium ion per subunit.</text>
</comment>
<comment type="similarity">
    <text evidence="3 18">In the N-terminal section; belongs to the NnrE/AIBP family.</text>
</comment>
<evidence type="ECO:0000256" key="13">
    <source>
        <dbReference type="ARBA" id="ARBA00023268"/>
    </source>
</evidence>
<dbReference type="SUPFAM" id="SSF53613">
    <property type="entry name" value="Ribokinase-like"/>
    <property type="match status" value="1"/>
</dbReference>
<dbReference type="PROSITE" id="PS51385">
    <property type="entry name" value="YJEF_N"/>
    <property type="match status" value="1"/>
</dbReference>